<evidence type="ECO:0000256" key="1">
    <source>
        <dbReference type="SAM" id="MobiDB-lite"/>
    </source>
</evidence>
<keyword evidence="3" id="KW-1185">Reference proteome</keyword>
<evidence type="ECO:0000313" key="3">
    <source>
        <dbReference type="Proteomes" id="UP001479933"/>
    </source>
</evidence>
<dbReference type="InterPro" id="IPR014995">
    <property type="entry name" value="DUF1844"/>
</dbReference>
<dbReference type="EMBL" id="CP136137">
    <property type="protein sequence ID" value="WYY09630.1"/>
    <property type="molecule type" value="Genomic_DNA"/>
</dbReference>
<organism evidence="2 3">
    <name type="scientific">Gordonia hydrophobica</name>
    <dbReference type="NCBI Taxonomy" id="40516"/>
    <lineage>
        <taxon>Bacteria</taxon>
        <taxon>Bacillati</taxon>
        <taxon>Actinomycetota</taxon>
        <taxon>Actinomycetes</taxon>
        <taxon>Mycobacteriales</taxon>
        <taxon>Gordoniaceae</taxon>
        <taxon>Gordonia</taxon>
    </lineage>
</organism>
<reference evidence="2 3" key="1">
    <citation type="journal article" date="2023" name="Virus Evol.">
        <title>Computational host range prediction-The good, the bad, and the ugly.</title>
        <authorList>
            <person name="Howell A.A."/>
            <person name="Versoza C.J."/>
            <person name="Pfeifer S.P."/>
        </authorList>
    </citation>
    <scope>NUCLEOTIDE SEQUENCE [LARGE SCALE GENOMIC DNA]</scope>
    <source>
        <strain evidence="2 3">1610/1b</strain>
    </source>
</reference>
<dbReference type="RefSeq" id="WP_157085989.1">
    <property type="nucleotide sequence ID" value="NZ_CP136137.1"/>
</dbReference>
<sequence length="116" mass="11978">MDAAPGQASEENVRDLIDIPAVEVITKSAVMLMSSAAEKLGLAEGSDPDTVDLPEARALITALAGLVVASLGDLGLHRKPLQDGLRALQLAFREASAYPDEPGEGPGEQFTGPVKG</sequence>
<evidence type="ECO:0000313" key="2">
    <source>
        <dbReference type="EMBL" id="WYY09630.1"/>
    </source>
</evidence>
<proteinExistence type="predicted"/>
<accession>A0ABZ2U7D7</accession>
<feature type="region of interest" description="Disordered" evidence="1">
    <location>
        <begin position="96"/>
        <end position="116"/>
    </location>
</feature>
<dbReference type="Proteomes" id="UP001479933">
    <property type="component" value="Chromosome"/>
</dbReference>
<gene>
    <name evidence="2" type="ORF">RVF87_16365</name>
</gene>
<protein>
    <submittedName>
        <fullName evidence="2">DUF1844 domain-containing protein</fullName>
    </submittedName>
</protein>
<name>A0ABZ2U7D7_9ACTN</name>
<dbReference type="Pfam" id="PF08899">
    <property type="entry name" value="DUF1844"/>
    <property type="match status" value="1"/>
</dbReference>